<comment type="similarity">
    <text evidence="2">Belongs to the RLP family.</text>
</comment>
<evidence type="ECO:0000313" key="14">
    <source>
        <dbReference type="EMBL" id="JAG86647.1"/>
    </source>
</evidence>
<dbReference type="EMBL" id="GCHU01014600">
    <property type="protein sequence ID" value="JAG86647.1"/>
    <property type="molecule type" value="Transcribed_RNA"/>
</dbReference>
<dbReference type="Pfam" id="PF08263">
    <property type="entry name" value="LRRNT_2"/>
    <property type="match status" value="1"/>
</dbReference>
<dbReference type="PROSITE" id="PS51450">
    <property type="entry name" value="LRR"/>
    <property type="match status" value="1"/>
</dbReference>
<organism evidence="14">
    <name type="scientific">Wollemia nobilis</name>
    <dbReference type="NCBI Taxonomy" id="56998"/>
    <lineage>
        <taxon>Eukaryota</taxon>
        <taxon>Viridiplantae</taxon>
        <taxon>Streptophyta</taxon>
        <taxon>Embryophyta</taxon>
        <taxon>Tracheophyta</taxon>
        <taxon>Spermatophyta</taxon>
        <taxon>Pinopsida</taxon>
        <taxon>Pinidae</taxon>
        <taxon>Conifers II</taxon>
        <taxon>Araucariales</taxon>
        <taxon>Araucariaceae</taxon>
        <taxon>Wollemia</taxon>
    </lineage>
</organism>
<proteinExistence type="inferred from homology"/>
<dbReference type="InterPro" id="IPR032675">
    <property type="entry name" value="LRR_dom_sf"/>
</dbReference>
<evidence type="ECO:0000256" key="1">
    <source>
        <dbReference type="ARBA" id="ARBA00004251"/>
    </source>
</evidence>
<dbReference type="Pfam" id="PF00560">
    <property type="entry name" value="LRR_1"/>
    <property type="match status" value="8"/>
</dbReference>
<evidence type="ECO:0000256" key="11">
    <source>
        <dbReference type="SAM" id="MobiDB-lite"/>
    </source>
</evidence>
<dbReference type="SMART" id="SM00369">
    <property type="entry name" value="LRR_TYP"/>
    <property type="match status" value="10"/>
</dbReference>
<name>A0A0C9S3T0_9CONI</name>
<keyword evidence="4" id="KW-0433">Leucine-rich repeat</keyword>
<evidence type="ECO:0000259" key="13">
    <source>
        <dbReference type="Pfam" id="PF08263"/>
    </source>
</evidence>
<dbReference type="PRINTS" id="PR00019">
    <property type="entry name" value="LEURICHRPT"/>
</dbReference>
<evidence type="ECO:0000256" key="3">
    <source>
        <dbReference type="ARBA" id="ARBA00022475"/>
    </source>
</evidence>
<keyword evidence="10" id="KW-0325">Glycoprotein</keyword>
<evidence type="ECO:0000256" key="8">
    <source>
        <dbReference type="ARBA" id="ARBA00022989"/>
    </source>
</evidence>
<dbReference type="GO" id="GO:0005886">
    <property type="term" value="C:plasma membrane"/>
    <property type="evidence" value="ECO:0007669"/>
    <property type="project" value="UniProtKB-SubCell"/>
</dbReference>
<dbReference type="InterPro" id="IPR013210">
    <property type="entry name" value="LRR_N_plant-typ"/>
</dbReference>
<protein>
    <submittedName>
        <fullName evidence="14">TSA: Wollemia nobilis Ref_Wollemi_Transcript_14684_3494 transcribed RNA sequence</fullName>
    </submittedName>
</protein>
<dbReference type="PANTHER" id="PTHR48063">
    <property type="entry name" value="LRR RECEPTOR-LIKE KINASE"/>
    <property type="match status" value="1"/>
</dbReference>
<evidence type="ECO:0000256" key="12">
    <source>
        <dbReference type="SAM" id="Phobius"/>
    </source>
</evidence>
<evidence type="ECO:0000256" key="4">
    <source>
        <dbReference type="ARBA" id="ARBA00022614"/>
    </source>
</evidence>
<dbReference type="InterPro" id="IPR001611">
    <property type="entry name" value="Leu-rich_rpt"/>
</dbReference>
<keyword evidence="6" id="KW-0732">Signal</keyword>
<keyword evidence="8 12" id="KW-1133">Transmembrane helix</keyword>
<dbReference type="Gene3D" id="3.80.10.10">
    <property type="entry name" value="Ribonuclease Inhibitor"/>
    <property type="match status" value="5"/>
</dbReference>
<keyword evidence="3" id="KW-1003">Cell membrane</keyword>
<comment type="subcellular location">
    <subcellularLocation>
        <location evidence="1">Cell membrane</location>
        <topology evidence="1">Single-pass type I membrane protein</topology>
    </subcellularLocation>
</comment>
<evidence type="ECO:0000256" key="5">
    <source>
        <dbReference type="ARBA" id="ARBA00022692"/>
    </source>
</evidence>
<keyword evidence="9 12" id="KW-0472">Membrane</keyword>
<dbReference type="FunFam" id="3.80.10.10:FF:000111">
    <property type="entry name" value="LRR receptor-like serine/threonine-protein kinase ERECTA"/>
    <property type="match status" value="1"/>
</dbReference>
<keyword evidence="5 12" id="KW-0812">Transmembrane</keyword>
<dbReference type="SUPFAM" id="SSF52047">
    <property type="entry name" value="RNI-like"/>
    <property type="match status" value="1"/>
</dbReference>
<dbReference type="PANTHER" id="PTHR48063:SF84">
    <property type="entry name" value="LRR RECEPTOR-LIKE SERINE_THREONINE-PROTEIN KINASE FLS2"/>
    <property type="match status" value="1"/>
</dbReference>
<feature type="region of interest" description="Disordered" evidence="11">
    <location>
        <begin position="916"/>
        <end position="940"/>
    </location>
</feature>
<evidence type="ECO:0000256" key="7">
    <source>
        <dbReference type="ARBA" id="ARBA00022737"/>
    </source>
</evidence>
<accession>A0A0C9S3T0</accession>
<dbReference type="Pfam" id="PF13855">
    <property type="entry name" value="LRR_8"/>
    <property type="match status" value="3"/>
</dbReference>
<dbReference type="InterPro" id="IPR046956">
    <property type="entry name" value="RLP23-like"/>
</dbReference>
<reference evidence="14" key="1">
    <citation type="submission" date="2015-02" db="EMBL/GenBank/DDBJ databases">
        <title>A transcriptome of Wollemia nobilis - a relic of Gondwana.</title>
        <authorList>
            <person name="Chia J.Y."/>
            <person name="Leong Y.S."/>
            <person name="Abdul Karim S."/>
            <person name="Wan Azmi N."/>
            <person name="Hercus R."/>
            <person name="Croft L."/>
        </authorList>
    </citation>
    <scope>NUCLEOTIDE SEQUENCE</scope>
    <source>
        <strain evidence="14">MaeBrown</strain>
        <tissue evidence="14">Leaf</tissue>
    </source>
</reference>
<evidence type="ECO:0000256" key="6">
    <source>
        <dbReference type="ARBA" id="ARBA00022729"/>
    </source>
</evidence>
<sequence length="992" mass="108936">MPTMMSQVAVSMMMMGSMAFALAIAMTMHITTACLEDERSFLLDFKAGLADPSARLSSWRGYNCCQWHGILCDSHSRHVIHLDLKNGHHDLYDEERGSKSLSGKIHPSLFNLQHLQLLDLSYNNFDGSAIPPQLAKLKRLTFLSLSSARFGGEIPVELGNISTLRHLDLSVGGYDDSPYDVSPNAVLKSSSFAGWVRNLRSLEYLAMEMVNLTMASERWGDALTSLPSLRQVYLSHCGLSGSIPSLLNLTHLSHLDLSGNSFPFPIPEWFQNVSTLVSVDLEYCDLRGSIPVNFLYHSSLSYICLSSNEELRGNLSFIVNHSSSLTVLTLNGIGIGGVIPRSISNFSKLEELHLSWNNLTGEIPPFGSPLGGPSPLSKIDLSDNNLKGSIPPSVGNLSSLKYLDLENNQLNGKIPDSISKLVGLQYLLLRSNSLTGNVTLSLFENHTDLQTLELSGNQLTVNVSSNWIPQFAHMRFIGLSSCNIEGYLPAFLSTQYFLEYLDLSDNNIGGNIPTWLWDNLNPLFLNLSNNKLEGTVSVPTPRTYRVLDLHANDLQGSLPVFDGGGLLDLSQNGFNDSIPAIVWRFNYLLLSENRLSGRIPDSLCSESSYLSFLDLSKNRLTGMISPDLGNCSWLEVLNLAENNLQGEVPKELASLTFLSILNLKGNRLKGVVPSNIANWTELRVLDLGYNNFEGCIPVGIGELTELHILSLASNNFQGNIPPQLTSLPNLGILDLSHNQLSGLIPQDLPNLLAMVNQSQSNEIQPSFWEHGTGPYEGSVILFQDEVKLWIKGQVTPLKKILKAFKVIDLSSNELSGNIPSEVGFLKGLISLNISRNHITGSIPKSLGDMAQLEALDLSGNKLSGMIPQELVNLTFLEVLNLSDNNLSGLIPQGKQFNTFEASAFAGNPNLHGPPLDNTTALKGGRSPTGGIQQERNNKKADEDEMDRWWAVAVGLSFGLGFGLVIGVLCFHVKWRNKYFAVMDGVVAWLFER</sequence>
<dbReference type="FunFam" id="3.80.10.10:FF:000041">
    <property type="entry name" value="LRR receptor-like serine/threonine-protein kinase ERECTA"/>
    <property type="match status" value="1"/>
</dbReference>
<feature type="transmembrane region" description="Helical" evidence="12">
    <location>
        <begin position="948"/>
        <end position="972"/>
    </location>
</feature>
<evidence type="ECO:0000256" key="10">
    <source>
        <dbReference type="ARBA" id="ARBA00023180"/>
    </source>
</evidence>
<dbReference type="SUPFAM" id="SSF52058">
    <property type="entry name" value="L domain-like"/>
    <property type="match status" value="2"/>
</dbReference>
<keyword evidence="7" id="KW-0677">Repeat</keyword>
<dbReference type="InterPro" id="IPR003591">
    <property type="entry name" value="Leu-rich_rpt_typical-subtyp"/>
</dbReference>
<dbReference type="FunFam" id="3.80.10.10:FF:000095">
    <property type="entry name" value="LRR receptor-like serine/threonine-protein kinase GSO1"/>
    <property type="match status" value="1"/>
</dbReference>
<evidence type="ECO:0000256" key="9">
    <source>
        <dbReference type="ARBA" id="ARBA00023136"/>
    </source>
</evidence>
<dbReference type="AlphaFoldDB" id="A0A0C9S3T0"/>
<feature type="domain" description="Leucine-rich repeat-containing N-terminal plant-type" evidence="13">
    <location>
        <begin position="36"/>
        <end position="73"/>
    </location>
</feature>
<evidence type="ECO:0000256" key="2">
    <source>
        <dbReference type="ARBA" id="ARBA00009592"/>
    </source>
</evidence>